<proteinExistence type="predicted"/>
<organism evidence="2 3">
    <name type="scientific">Burkholderia ubonensis</name>
    <dbReference type="NCBI Taxonomy" id="101571"/>
    <lineage>
        <taxon>Bacteria</taxon>
        <taxon>Pseudomonadati</taxon>
        <taxon>Pseudomonadota</taxon>
        <taxon>Betaproteobacteria</taxon>
        <taxon>Burkholderiales</taxon>
        <taxon>Burkholderiaceae</taxon>
        <taxon>Burkholderia</taxon>
        <taxon>Burkholderia cepacia complex</taxon>
    </lineage>
</organism>
<evidence type="ECO:0008006" key="4">
    <source>
        <dbReference type="Google" id="ProtNLM"/>
    </source>
</evidence>
<accession>A0AB74D9B4</accession>
<sequence>MERGVGFAAGDLAKALSVAKAEVSPIVDDMGARGMLVAETVGRVLHYFVVGSQPGAQLTPKRRPAPMESFADICESSYCADFTSSSTHERRPARRSAPTRTWR</sequence>
<dbReference type="AlphaFoldDB" id="A0AB74D9B4"/>
<feature type="region of interest" description="Disordered" evidence="1">
    <location>
        <begin position="82"/>
        <end position="103"/>
    </location>
</feature>
<reference evidence="2 3" key="1">
    <citation type="submission" date="2018-08" db="EMBL/GenBank/DDBJ databases">
        <title>Comparative analysis of Burkholderia isolates from Puerto Rico.</title>
        <authorList>
            <person name="Hall C."/>
            <person name="Sahl J."/>
            <person name="Wagner D."/>
        </authorList>
    </citation>
    <scope>NUCLEOTIDE SEQUENCE [LARGE SCALE GENOMIC DNA]</scope>
    <source>
        <strain evidence="2 3">Bp8964</strain>
    </source>
</reference>
<gene>
    <name evidence="2" type="ORF">DF015_11225</name>
</gene>
<comment type="caution">
    <text evidence="2">The sequence shown here is derived from an EMBL/GenBank/DDBJ whole genome shotgun (WGS) entry which is preliminary data.</text>
</comment>
<name>A0AB74D9B4_9BURK</name>
<protein>
    <recommendedName>
        <fullName evidence="4">MarR family transcriptional regulator</fullName>
    </recommendedName>
</protein>
<dbReference type="EMBL" id="QTNY01000006">
    <property type="protein sequence ID" value="RQP80088.1"/>
    <property type="molecule type" value="Genomic_DNA"/>
</dbReference>
<dbReference type="Proteomes" id="UP000273734">
    <property type="component" value="Unassembled WGS sequence"/>
</dbReference>
<evidence type="ECO:0000313" key="3">
    <source>
        <dbReference type="Proteomes" id="UP000273734"/>
    </source>
</evidence>
<evidence type="ECO:0000313" key="2">
    <source>
        <dbReference type="EMBL" id="RQP80088.1"/>
    </source>
</evidence>
<evidence type="ECO:0000256" key="1">
    <source>
        <dbReference type="SAM" id="MobiDB-lite"/>
    </source>
</evidence>